<comment type="cofactor">
    <cofactor evidence="1 11">
        <name>FMN</name>
        <dbReference type="ChEBI" id="CHEBI:58210"/>
    </cofactor>
</comment>
<evidence type="ECO:0000256" key="11">
    <source>
        <dbReference type="HAMAP-Rule" id="MF_00354"/>
    </source>
</evidence>
<accession>A0A7M1UU56</accession>
<keyword evidence="2 11" id="KW-0963">Cytoplasm</keyword>
<dbReference type="SUPFAM" id="SSF51395">
    <property type="entry name" value="FMN-linked oxidoreductases"/>
    <property type="match status" value="1"/>
</dbReference>
<dbReference type="GO" id="GO:0000287">
    <property type="term" value="F:magnesium ion binding"/>
    <property type="evidence" value="ECO:0007669"/>
    <property type="project" value="UniProtKB-UniRule"/>
</dbReference>
<feature type="binding site" evidence="11">
    <location>
        <position position="97"/>
    </location>
    <ligand>
        <name>FMN</name>
        <dbReference type="ChEBI" id="CHEBI:58210"/>
    </ligand>
</feature>
<feature type="binding site" evidence="11">
    <location>
        <position position="163"/>
    </location>
    <ligand>
        <name>substrate</name>
    </ligand>
</feature>
<dbReference type="GO" id="GO:0005737">
    <property type="term" value="C:cytoplasm"/>
    <property type="evidence" value="ECO:0007669"/>
    <property type="project" value="UniProtKB-SubCell"/>
</dbReference>
<dbReference type="Gene3D" id="3.20.20.70">
    <property type="entry name" value="Aldolase class I"/>
    <property type="match status" value="1"/>
</dbReference>
<dbReference type="GO" id="GO:0016491">
    <property type="term" value="F:oxidoreductase activity"/>
    <property type="evidence" value="ECO:0007669"/>
    <property type="project" value="InterPro"/>
</dbReference>
<evidence type="ECO:0000256" key="2">
    <source>
        <dbReference type="ARBA" id="ARBA00022490"/>
    </source>
</evidence>
<dbReference type="GeneID" id="59453843"/>
<comment type="function">
    <text evidence="11">Involved in the biosynthesis of isoprenoids. Catalyzes the 1,3-allylic rearrangement of the homoallylic substrate isopentenyl (IPP) to its allylic isomer, dimethylallyl diphosphate (DMAPP).</text>
</comment>
<dbReference type="PANTHER" id="PTHR43665">
    <property type="entry name" value="ISOPENTENYL-DIPHOSPHATE DELTA-ISOMERASE"/>
    <property type="match status" value="1"/>
</dbReference>
<evidence type="ECO:0000256" key="1">
    <source>
        <dbReference type="ARBA" id="ARBA00001917"/>
    </source>
</evidence>
<dbReference type="AlphaFoldDB" id="A0A7M1UU56"/>
<dbReference type="GO" id="GO:0004452">
    <property type="term" value="F:isopentenyl-diphosphate delta-isomerase activity"/>
    <property type="evidence" value="ECO:0007669"/>
    <property type="project" value="UniProtKB-UniRule"/>
</dbReference>
<comment type="cofactor">
    <cofactor evidence="11">
        <name>NADPH</name>
        <dbReference type="ChEBI" id="CHEBI:57783"/>
    </cofactor>
</comment>
<feature type="binding site" evidence="11">
    <location>
        <begin position="97"/>
        <end position="99"/>
    </location>
    <ligand>
        <name>substrate</name>
    </ligand>
</feature>
<evidence type="ECO:0000256" key="9">
    <source>
        <dbReference type="ARBA" id="ARBA00023235"/>
    </source>
</evidence>
<evidence type="ECO:0000256" key="7">
    <source>
        <dbReference type="ARBA" id="ARBA00022857"/>
    </source>
</evidence>
<dbReference type="EC" id="5.3.3.2" evidence="11"/>
<comment type="caution">
    <text evidence="11">Lacks conserved residue(s) required for the propagation of feature annotation.</text>
</comment>
<dbReference type="Pfam" id="PF01070">
    <property type="entry name" value="FMN_dh"/>
    <property type="match status" value="1"/>
</dbReference>
<dbReference type="NCBIfam" id="TIGR02151">
    <property type="entry name" value="IPP_isom_2"/>
    <property type="match status" value="1"/>
</dbReference>
<dbReference type="InterPro" id="IPR011179">
    <property type="entry name" value="IPdP_isomerase"/>
</dbReference>
<keyword evidence="5 11" id="KW-0479">Metal-binding</keyword>
<dbReference type="EMBL" id="CP063144">
    <property type="protein sequence ID" value="QOR94464.1"/>
    <property type="molecule type" value="Genomic_DNA"/>
</dbReference>
<dbReference type="PIRSF" id="PIRSF003314">
    <property type="entry name" value="IPP_isomerase"/>
    <property type="match status" value="1"/>
</dbReference>
<feature type="binding site" evidence="11">
    <location>
        <position position="66"/>
    </location>
    <ligand>
        <name>FMN</name>
        <dbReference type="ChEBI" id="CHEBI:58210"/>
    </ligand>
</feature>
<dbReference type="GO" id="GO:0008299">
    <property type="term" value="P:isoprenoid biosynthetic process"/>
    <property type="evidence" value="ECO:0007669"/>
    <property type="project" value="UniProtKB-UniRule"/>
</dbReference>
<comment type="similarity">
    <text evidence="11">Belongs to the IPP isomerase type 2 family.</text>
</comment>
<organism evidence="13 14">
    <name type="scientific">Thermosphaera chiliense</name>
    <dbReference type="NCBI Taxonomy" id="3402707"/>
    <lineage>
        <taxon>Archaea</taxon>
        <taxon>Thermoproteota</taxon>
        <taxon>Thermoprotei</taxon>
        <taxon>Desulfurococcales</taxon>
        <taxon>Desulfurococcaceae</taxon>
        <taxon>Thermosphaera</taxon>
    </lineage>
</organism>
<feature type="binding site" evidence="11">
    <location>
        <begin position="298"/>
        <end position="299"/>
    </location>
    <ligand>
        <name>FMN</name>
        <dbReference type="ChEBI" id="CHEBI:58210"/>
    </ligand>
</feature>
<dbReference type="InterPro" id="IPR013785">
    <property type="entry name" value="Aldolase_TIM"/>
</dbReference>
<proteinExistence type="inferred from homology"/>
<dbReference type="CDD" id="cd02811">
    <property type="entry name" value="IDI-2_FMN"/>
    <property type="match status" value="1"/>
</dbReference>
<dbReference type="GO" id="GO:0010181">
    <property type="term" value="F:FMN binding"/>
    <property type="evidence" value="ECO:0007669"/>
    <property type="project" value="UniProtKB-UniRule"/>
</dbReference>
<keyword evidence="8 11" id="KW-0414">Isoprene biosynthesis</keyword>
<keyword evidence="14" id="KW-1185">Reference proteome</keyword>
<keyword evidence="6 11" id="KW-0460">Magnesium</keyword>
<evidence type="ECO:0000256" key="3">
    <source>
        <dbReference type="ARBA" id="ARBA00022630"/>
    </source>
</evidence>
<keyword evidence="4 11" id="KW-0288">FMN</keyword>
<evidence type="ECO:0000256" key="10">
    <source>
        <dbReference type="ARBA" id="ARBA00025810"/>
    </source>
</evidence>
<feature type="domain" description="FMN-dependent dehydrogenase" evidence="12">
    <location>
        <begin position="259"/>
        <end position="341"/>
    </location>
</feature>
<protein>
    <recommendedName>
        <fullName evidence="11">Isopentenyl-diphosphate delta-isomerase</fullName>
        <shortName evidence="11">IPP isomerase</shortName>
        <ecNumber evidence="11">5.3.3.2</ecNumber>
    </recommendedName>
    <alternativeName>
        <fullName evidence="11">Isopentenyl diphosphate:dimethylallyl diphosphate isomerase</fullName>
    </alternativeName>
    <alternativeName>
        <fullName evidence="11">Isopentenyl pyrophosphate isomerase</fullName>
    </alternativeName>
    <alternativeName>
        <fullName evidence="11">Type 2 isopentenyl diphosphate isomerase</fullName>
        <shortName evidence="11">IDI-2</shortName>
    </alternativeName>
</protein>
<dbReference type="RefSeq" id="WP_193436261.1">
    <property type="nucleotide sequence ID" value="NZ_CP063144.1"/>
</dbReference>
<evidence type="ECO:0000256" key="6">
    <source>
        <dbReference type="ARBA" id="ARBA00022842"/>
    </source>
</evidence>
<feature type="binding site" evidence="11">
    <location>
        <position position="129"/>
    </location>
    <ligand>
        <name>FMN</name>
        <dbReference type="ChEBI" id="CHEBI:58210"/>
    </ligand>
</feature>
<dbReference type="GO" id="GO:0070402">
    <property type="term" value="F:NADPH binding"/>
    <property type="evidence" value="ECO:0007669"/>
    <property type="project" value="UniProtKB-UniRule"/>
</dbReference>
<evidence type="ECO:0000313" key="14">
    <source>
        <dbReference type="Proteomes" id="UP000593766"/>
    </source>
</evidence>
<dbReference type="HAMAP" id="MF_00354">
    <property type="entry name" value="Idi_2"/>
    <property type="match status" value="1"/>
</dbReference>
<keyword evidence="7 11" id="KW-0521">NADP</keyword>
<name>A0A7M1UU56_9CREN</name>
<evidence type="ECO:0000256" key="8">
    <source>
        <dbReference type="ARBA" id="ARBA00023229"/>
    </source>
</evidence>
<feature type="binding site" evidence="11">
    <location>
        <position position="227"/>
    </location>
    <ligand>
        <name>FMN</name>
        <dbReference type="ChEBI" id="CHEBI:58210"/>
    </ligand>
</feature>
<feature type="binding site" evidence="11">
    <location>
        <begin position="7"/>
        <end position="8"/>
    </location>
    <ligand>
        <name>substrate</name>
    </ligand>
</feature>
<gene>
    <name evidence="11" type="primary">fni</name>
    <name evidence="13" type="ORF">IMZ38_00455</name>
</gene>
<dbReference type="PANTHER" id="PTHR43665:SF1">
    <property type="entry name" value="ISOPENTENYL-DIPHOSPHATE DELTA-ISOMERASE"/>
    <property type="match status" value="1"/>
</dbReference>
<dbReference type="Proteomes" id="UP000593766">
    <property type="component" value="Chromosome"/>
</dbReference>
<keyword evidence="9 11" id="KW-0413">Isomerase</keyword>
<dbReference type="KEGG" id="tcs:IMZ38_00455"/>
<evidence type="ECO:0000256" key="5">
    <source>
        <dbReference type="ARBA" id="ARBA00022723"/>
    </source>
</evidence>
<feature type="binding site" evidence="11">
    <location>
        <begin position="67"/>
        <end position="69"/>
    </location>
    <ligand>
        <name>FMN</name>
        <dbReference type="ChEBI" id="CHEBI:58210"/>
    </ligand>
</feature>
<comment type="subunit">
    <text evidence="10 11">Homooctamer. Dimer of tetramers.</text>
</comment>
<comment type="cofactor">
    <cofactor evidence="11">
        <name>Mg(2+)</name>
        <dbReference type="ChEBI" id="CHEBI:18420"/>
    </cofactor>
</comment>
<comment type="subcellular location">
    <subcellularLocation>
        <location evidence="11">Cytoplasm</location>
    </subcellularLocation>
</comment>
<sequence length="370" mass="40712">MSDIYWRKIQHLEIVVNRDVDFKDRCEEYFKDIILIHQAIPGFRREGVDTSTRFLGYELKAPVMITGITGGARETLDINRRLAQIASQHGIALGLGSQRPILTSNFNSEVVETYRVARDAAPNIPLIGNIGFNTLKTLGVQEVKQLVDAVKADALAVHLNPAQEAIQPEGDTDFSLEALSVLREVVKEVGVPVLIKEVGNGLSYEVVRKITADTGVRVFDVAGACGTSWVKVEMYRTADDVRKHVAQLIGEWGIPTPLSVIETRLASPDSTIIASGGVWDGLRAVKSLAIGADMAGFAKPVLTRLLKEGFESASRFVTEYVESMKTIMFLVGAEKLSDLRRIPVVVGPALRNYVSSRGFSLDKYLEMLRK</sequence>
<feature type="binding site" evidence="11">
    <location>
        <position position="196"/>
    </location>
    <ligand>
        <name>FMN</name>
        <dbReference type="ChEBI" id="CHEBI:58210"/>
    </ligand>
</feature>
<comment type="catalytic activity">
    <reaction evidence="11">
        <text>isopentenyl diphosphate = dimethylallyl diphosphate</text>
        <dbReference type="Rhea" id="RHEA:23284"/>
        <dbReference type="ChEBI" id="CHEBI:57623"/>
        <dbReference type="ChEBI" id="CHEBI:128769"/>
        <dbReference type="EC" id="5.3.3.2"/>
    </reaction>
</comment>
<feature type="binding site" evidence="11">
    <location>
        <position position="164"/>
    </location>
    <ligand>
        <name>Mg(2+)</name>
        <dbReference type="ChEBI" id="CHEBI:18420"/>
    </ligand>
</feature>
<evidence type="ECO:0000259" key="12">
    <source>
        <dbReference type="Pfam" id="PF01070"/>
    </source>
</evidence>
<keyword evidence="3 11" id="KW-0285">Flavoprotein</keyword>
<evidence type="ECO:0000313" key="13">
    <source>
        <dbReference type="EMBL" id="QOR94464.1"/>
    </source>
</evidence>
<dbReference type="InterPro" id="IPR000262">
    <property type="entry name" value="FMN-dep_DH"/>
</dbReference>
<dbReference type="OrthoDB" id="371955at2157"/>
<reference evidence="13 14" key="1">
    <citation type="submission" date="2020-10" db="EMBL/GenBank/DDBJ databases">
        <title>Complete genome sequence of Thermosphaera aggregans strain 3507.</title>
        <authorList>
            <person name="Zayulina K.S."/>
            <person name="Elcheninov A.G."/>
            <person name="Toshchakov S.V."/>
            <person name="Kublanov I.V."/>
            <person name="Kochetkova T.V."/>
        </authorList>
    </citation>
    <scope>NUCLEOTIDE SEQUENCE [LARGE SCALE GENOMIC DNA]</scope>
    <source>
        <strain evidence="13 14">3507</strain>
    </source>
</reference>
<evidence type="ECO:0000256" key="4">
    <source>
        <dbReference type="ARBA" id="ARBA00022643"/>
    </source>
</evidence>